<evidence type="ECO:0000256" key="6">
    <source>
        <dbReference type="ARBA" id="ARBA00049417"/>
    </source>
</evidence>
<protein>
    <recommendedName>
        <fullName evidence="1">bis(5'-nucleosyl)-tetraphosphatase (symmetrical)</fullName>
        <ecNumber evidence="1">3.6.1.41</ecNumber>
    </recommendedName>
</protein>
<evidence type="ECO:0000256" key="2">
    <source>
        <dbReference type="ARBA" id="ARBA00022723"/>
    </source>
</evidence>
<dbReference type="EC" id="3.6.1.41" evidence="1"/>
<dbReference type="PANTHER" id="PTHR35795">
    <property type="entry name" value="SLR1885 PROTEIN"/>
    <property type="match status" value="1"/>
</dbReference>
<dbReference type="InterPro" id="IPR006674">
    <property type="entry name" value="HD_domain"/>
</dbReference>
<dbReference type="PANTHER" id="PTHR35795:SF1">
    <property type="entry name" value="BIS(5'-NUCLEOSYL)-TETRAPHOSPHATASE, SYMMETRICAL"/>
    <property type="match status" value="1"/>
</dbReference>
<dbReference type="AlphaFoldDB" id="A0A0H5SFY0"/>
<dbReference type="Gene3D" id="1.10.3210.10">
    <property type="entry name" value="Hypothetical protein af1432"/>
    <property type="match status" value="1"/>
</dbReference>
<dbReference type="NCBIfam" id="TIGR00488">
    <property type="entry name" value="bis(5'-nucleosyl)-tetraphosphatase (symmetrical) YqeK"/>
    <property type="match status" value="1"/>
</dbReference>
<dbReference type="Proteomes" id="UP000236497">
    <property type="component" value="Unassembled WGS sequence"/>
</dbReference>
<dbReference type="NCBIfam" id="TIGR00277">
    <property type="entry name" value="HDIG"/>
    <property type="match status" value="1"/>
</dbReference>
<dbReference type="CDD" id="cd00077">
    <property type="entry name" value="HDc"/>
    <property type="match status" value="1"/>
</dbReference>
<evidence type="ECO:0000256" key="3">
    <source>
        <dbReference type="ARBA" id="ARBA00022741"/>
    </source>
</evidence>
<reference evidence="8 9" key="1">
    <citation type="submission" date="2015-06" db="EMBL/GenBank/DDBJ databases">
        <authorList>
            <person name="Wibberg Daniel"/>
        </authorList>
    </citation>
    <scope>NUCLEOTIDE SEQUENCE [LARGE SCALE GENOMIC DNA]</scope>
    <source>
        <strain evidence="8 9">T3/55T</strain>
    </source>
</reference>
<organism evidence="8 9">
    <name type="scientific">Herbinix hemicellulosilytica</name>
    <dbReference type="NCBI Taxonomy" id="1564487"/>
    <lineage>
        <taxon>Bacteria</taxon>
        <taxon>Bacillati</taxon>
        <taxon>Bacillota</taxon>
        <taxon>Clostridia</taxon>
        <taxon>Lachnospirales</taxon>
        <taxon>Lachnospiraceae</taxon>
        <taxon>Herbinix</taxon>
    </lineage>
</organism>
<keyword evidence="4" id="KW-0378">Hydrolase</keyword>
<evidence type="ECO:0000256" key="5">
    <source>
        <dbReference type="ARBA" id="ARBA00023004"/>
    </source>
</evidence>
<dbReference type="EMBL" id="CVTD020000015">
    <property type="protein sequence ID" value="CRZ34397.1"/>
    <property type="molecule type" value="Genomic_DNA"/>
</dbReference>
<dbReference type="InterPro" id="IPR051094">
    <property type="entry name" value="Diverse_Catalytic_Enzymes"/>
</dbReference>
<dbReference type="InterPro" id="IPR003607">
    <property type="entry name" value="HD/PDEase_dom"/>
</dbReference>
<dbReference type="Pfam" id="PF01966">
    <property type="entry name" value="HD"/>
    <property type="match status" value="1"/>
</dbReference>
<keyword evidence="9" id="KW-1185">Reference proteome</keyword>
<proteinExistence type="predicted"/>
<accession>A0A0H5SFY0</accession>
<comment type="catalytic activity">
    <reaction evidence="6">
        <text>P(1),P(4)-bis(5'-adenosyl) tetraphosphate + H2O = 2 ADP + 2 H(+)</text>
        <dbReference type="Rhea" id="RHEA:24252"/>
        <dbReference type="ChEBI" id="CHEBI:15377"/>
        <dbReference type="ChEBI" id="CHEBI:15378"/>
        <dbReference type="ChEBI" id="CHEBI:58141"/>
        <dbReference type="ChEBI" id="CHEBI:456216"/>
        <dbReference type="EC" id="3.6.1.41"/>
    </reaction>
</comment>
<evidence type="ECO:0000256" key="4">
    <source>
        <dbReference type="ARBA" id="ARBA00022801"/>
    </source>
</evidence>
<feature type="domain" description="HD" evidence="7">
    <location>
        <begin position="18"/>
        <end position="133"/>
    </location>
</feature>
<dbReference type="SUPFAM" id="SSF109604">
    <property type="entry name" value="HD-domain/PDEase-like"/>
    <property type="match status" value="1"/>
</dbReference>
<keyword evidence="5" id="KW-0408">Iron</keyword>
<sequence length="192" mass="22076">MELEHIRKSLEKTLSEKRYRHILGVEEVCYDLAVIYGCDTLKARTAGLLHDCAKHLSDEELISECRKFNLHITEAEIKAPYLLHAKVGAAYAKEFYGITDEEILNAIISHTTGRPAMSELEKIVYVADFIEPYRNPILHLDKARKIAYNDDLDEAVMFISGRILEYLKSINAFIDPLTIETYNYYVNLCQSK</sequence>
<dbReference type="InterPro" id="IPR006675">
    <property type="entry name" value="HDIG_dom"/>
</dbReference>
<dbReference type="GO" id="GO:0000166">
    <property type="term" value="F:nucleotide binding"/>
    <property type="evidence" value="ECO:0007669"/>
    <property type="project" value="UniProtKB-KW"/>
</dbReference>
<dbReference type="InterPro" id="IPR005249">
    <property type="entry name" value="YqeK"/>
</dbReference>
<evidence type="ECO:0000313" key="9">
    <source>
        <dbReference type="Proteomes" id="UP000236497"/>
    </source>
</evidence>
<dbReference type="GO" id="GO:0008803">
    <property type="term" value="F:bis(5'-nucleosyl)-tetraphosphatase (symmetrical) activity"/>
    <property type="evidence" value="ECO:0007669"/>
    <property type="project" value="UniProtKB-EC"/>
</dbReference>
<dbReference type="PROSITE" id="PS51831">
    <property type="entry name" value="HD"/>
    <property type="match status" value="1"/>
</dbReference>
<evidence type="ECO:0000259" key="7">
    <source>
        <dbReference type="PROSITE" id="PS51831"/>
    </source>
</evidence>
<evidence type="ECO:0000256" key="1">
    <source>
        <dbReference type="ARBA" id="ARBA00012506"/>
    </source>
</evidence>
<keyword evidence="3" id="KW-0547">Nucleotide-binding</keyword>
<dbReference type="OrthoDB" id="5295945at2"/>
<dbReference type="RefSeq" id="WP_103202512.1">
    <property type="nucleotide sequence ID" value="NZ_CVTD020000015.1"/>
</dbReference>
<keyword evidence="2" id="KW-0479">Metal-binding</keyword>
<name>A0A0H5SFY0_HERHM</name>
<dbReference type="SMART" id="SM00471">
    <property type="entry name" value="HDc"/>
    <property type="match status" value="1"/>
</dbReference>
<dbReference type="GO" id="GO:0046872">
    <property type="term" value="F:metal ion binding"/>
    <property type="evidence" value="ECO:0007669"/>
    <property type="project" value="UniProtKB-KW"/>
</dbReference>
<evidence type="ECO:0000313" key="8">
    <source>
        <dbReference type="EMBL" id="CRZ34397.1"/>
    </source>
</evidence>
<gene>
    <name evidence="8" type="ORF">HHT355_1195</name>
</gene>